<dbReference type="AlphaFoldDB" id="A0A246KVL0"/>
<gene>
    <name evidence="3" type="ORF">CEE55_16410</name>
</gene>
<sequence length="172" mass="18930">MIEHTYMSQHPLIAAQLRQAMRGVASTVTLITSIAPDGHGHVMIASSFTSVSLEPPTVLVCIGQQTRIHGPLLAARRFCINVLRAEQEVLAVHCRSATGTDRFDHEAWRFDEVNGLPYLQGAQASLFCELIEHHAVGTHSVMLASVERVLTSAYADPLVYLDGRFRAIDPTR</sequence>
<dbReference type="Proteomes" id="UP000197904">
    <property type="component" value="Unassembled WGS sequence"/>
</dbReference>
<protein>
    <submittedName>
        <fullName evidence="3">Flavin reductase</fullName>
    </submittedName>
</protein>
<dbReference type="PANTHER" id="PTHR30466:SF1">
    <property type="entry name" value="FMN REDUCTASE (NADH) RUTF"/>
    <property type="match status" value="1"/>
</dbReference>
<evidence type="ECO:0000313" key="4">
    <source>
        <dbReference type="Proteomes" id="UP000197904"/>
    </source>
</evidence>
<dbReference type="RefSeq" id="WP_004350836.1">
    <property type="nucleotide sequence ID" value="NZ_NIXP01000112.1"/>
</dbReference>
<name>A0A246KVL0_9GAMM</name>
<dbReference type="InterPro" id="IPR050268">
    <property type="entry name" value="NADH-dep_flavin_reductase"/>
</dbReference>
<organism evidence="3 4">
    <name type="scientific">Stenotrophomonas pavanii</name>
    <dbReference type="NCBI Taxonomy" id="487698"/>
    <lineage>
        <taxon>Bacteria</taxon>
        <taxon>Pseudomonadati</taxon>
        <taxon>Pseudomonadota</taxon>
        <taxon>Gammaproteobacteria</taxon>
        <taxon>Lysobacterales</taxon>
        <taxon>Lysobacteraceae</taxon>
        <taxon>Stenotrophomonas</taxon>
    </lineage>
</organism>
<reference evidence="3 4" key="1">
    <citation type="submission" date="2017-06" db="EMBL/GenBank/DDBJ databases">
        <authorList>
            <person name="Kim H.J."/>
            <person name="Triplett B.A."/>
        </authorList>
    </citation>
    <scope>NUCLEOTIDE SEQUENCE [LARGE SCALE GENOMIC DNA]</scope>
    <source>
        <strain evidence="3 4">S18795</strain>
    </source>
</reference>
<dbReference type="GeneID" id="75275200"/>
<evidence type="ECO:0000256" key="1">
    <source>
        <dbReference type="ARBA" id="ARBA00023002"/>
    </source>
</evidence>
<evidence type="ECO:0000313" key="3">
    <source>
        <dbReference type="EMBL" id="OWR30247.1"/>
    </source>
</evidence>
<dbReference type="GO" id="GO:0010181">
    <property type="term" value="F:FMN binding"/>
    <property type="evidence" value="ECO:0007669"/>
    <property type="project" value="InterPro"/>
</dbReference>
<dbReference type="GO" id="GO:0042602">
    <property type="term" value="F:riboflavin reductase (NADPH) activity"/>
    <property type="evidence" value="ECO:0007669"/>
    <property type="project" value="TreeGrafter"/>
</dbReference>
<dbReference type="PANTHER" id="PTHR30466">
    <property type="entry name" value="FLAVIN REDUCTASE"/>
    <property type="match status" value="1"/>
</dbReference>
<dbReference type="GO" id="GO:0006208">
    <property type="term" value="P:pyrimidine nucleobase catabolic process"/>
    <property type="evidence" value="ECO:0007669"/>
    <property type="project" value="TreeGrafter"/>
</dbReference>
<dbReference type="EMBL" id="NIXP01000112">
    <property type="protein sequence ID" value="OWR30247.1"/>
    <property type="molecule type" value="Genomic_DNA"/>
</dbReference>
<dbReference type="Gene3D" id="2.30.110.10">
    <property type="entry name" value="Electron Transport, Fmn-binding Protein, Chain A"/>
    <property type="match status" value="1"/>
</dbReference>
<comment type="caution">
    <text evidence="3">The sequence shown here is derived from an EMBL/GenBank/DDBJ whole genome shotgun (WGS) entry which is preliminary data.</text>
</comment>
<dbReference type="InterPro" id="IPR002563">
    <property type="entry name" value="Flavin_Rdtase-like_dom"/>
</dbReference>
<accession>A0A246KVL0</accession>
<dbReference type="SMART" id="SM00903">
    <property type="entry name" value="Flavin_Reduct"/>
    <property type="match status" value="1"/>
</dbReference>
<feature type="domain" description="Flavin reductase like" evidence="2">
    <location>
        <begin position="21"/>
        <end position="167"/>
    </location>
</feature>
<keyword evidence="1" id="KW-0560">Oxidoreductase</keyword>
<evidence type="ECO:0000259" key="2">
    <source>
        <dbReference type="SMART" id="SM00903"/>
    </source>
</evidence>
<dbReference type="SUPFAM" id="SSF50475">
    <property type="entry name" value="FMN-binding split barrel"/>
    <property type="match status" value="1"/>
</dbReference>
<dbReference type="Pfam" id="PF01613">
    <property type="entry name" value="Flavin_Reduct"/>
    <property type="match status" value="1"/>
</dbReference>
<dbReference type="InterPro" id="IPR012349">
    <property type="entry name" value="Split_barrel_FMN-bd"/>
</dbReference>
<proteinExistence type="predicted"/>